<protein>
    <submittedName>
        <fullName evidence="2">Mor transcription activator family protein</fullName>
    </submittedName>
</protein>
<sequence>MNAFDLPADAVNELQGLEHLLPEVIQTLIRLIGFPLTIELVKRMGGITWPVSKNLSRLGEARYEFLAEVVGVEAANKITEYFGGELLKIPKCERALLELRDRRLRADYDTLIGTMSGNDTVIALALKYRLDDRWIYRILKKTDISASAAATNQESQLALFD</sequence>
<feature type="domain" description="Mor transcription activator" evidence="1">
    <location>
        <begin position="43"/>
        <end position="145"/>
    </location>
</feature>
<evidence type="ECO:0000313" key="3">
    <source>
        <dbReference type="Proteomes" id="UP001180081"/>
    </source>
</evidence>
<dbReference type="Pfam" id="PF08765">
    <property type="entry name" value="Mor"/>
    <property type="match status" value="1"/>
</dbReference>
<dbReference type="SUPFAM" id="SSF46689">
    <property type="entry name" value="Homeodomain-like"/>
    <property type="match status" value="1"/>
</dbReference>
<dbReference type="InterPro" id="IPR009057">
    <property type="entry name" value="Homeodomain-like_sf"/>
</dbReference>
<gene>
    <name evidence="2" type="ORF">QWZ03_18140</name>
</gene>
<name>A0ABT8BAA3_9NEIS</name>
<evidence type="ECO:0000259" key="1">
    <source>
        <dbReference type="Pfam" id="PF08765"/>
    </source>
</evidence>
<comment type="caution">
    <text evidence="2">The sequence shown here is derived from an EMBL/GenBank/DDBJ whole genome shotgun (WGS) entry which is preliminary data.</text>
</comment>
<dbReference type="Proteomes" id="UP001180081">
    <property type="component" value="Unassembled WGS sequence"/>
</dbReference>
<reference evidence="2" key="2">
    <citation type="submission" date="2023-06" db="EMBL/GenBank/DDBJ databases">
        <authorList>
            <person name="Lucena T."/>
            <person name="Sun Q."/>
        </authorList>
    </citation>
    <scope>NUCLEOTIDE SEQUENCE</scope>
    <source>
        <strain evidence="2">CECT 7703</strain>
    </source>
</reference>
<dbReference type="InterPro" id="IPR014875">
    <property type="entry name" value="Mor_transcription_activator"/>
</dbReference>
<keyword evidence="3" id="KW-1185">Reference proteome</keyword>
<accession>A0ABT8BAA3</accession>
<evidence type="ECO:0000313" key="2">
    <source>
        <dbReference type="EMBL" id="MDN3578690.1"/>
    </source>
</evidence>
<dbReference type="RefSeq" id="WP_290334019.1">
    <property type="nucleotide sequence ID" value="NZ_JAUFPU010000018.1"/>
</dbReference>
<organism evidence="2 3">
    <name type="scientific">Chitinimonas viridis</name>
    <dbReference type="NCBI Taxonomy" id="664880"/>
    <lineage>
        <taxon>Bacteria</taxon>
        <taxon>Pseudomonadati</taxon>
        <taxon>Pseudomonadota</taxon>
        <taxon>Betaproteobacteria</taxon>
        <taxon>Neisseriales</taxon>
        <taxon>Chitinibacteraceae</taxon>
        <taxon>Chitinimonas</taxon>
    </lineage>
</organism>
<dbReference type="EMBL" id="JAUFPU010000018">
    <property type="protein sequence ID" value="MDN3578690.1"/>
    <property type="molecule type" value="Genomic_DNA"/>
</dbReference>
<proteinExistence type="predicted"/>
<reference evidence="2" key="1">
    <citation type="journal article" date="2014" name="Int. J. Syst. Evol. Microbiol.">
        <title>Complete genome of a new Firmicutes species belonging to the dominant human colonic microbiota ('Ruminococcus bicirculans') reveals two chromosomes and a selective capacity to utilize plant glucans.</title>
        <authorList>
            <consortium name="NISC Comparative Sequencing Program"/>
            <person name="Wegmann U."/>
            <person name="Louis P."/>
            <person name="Goesmann A."/>
            <person name="Henrissat B."/>
            <person name="Duncan S.H."/>
            <person name="Flint H.J."/>
        </authorList>
    </citation>
    <scope>NUCLEOTIDE SEQUENCE</scope>
    <source>
        <strain evidence="2">CECT 7703</strain>
    </source>
</reference>